<dbReference type="AlphaFoldDB" id="A0A382IIL9"/>
<dbReference type="EMBL" id="UINC01067480">
    <property type="protein sequence ID" value="SVB99175.1"/>
    <property type="molecule type" value="Genomic_DNA"/>
</dbReference>
<proteinExistence type="predicted"/>
<organism evidence="1">
    <name type="scientific">marine metagenome</name>
    <dbReference type="NCBI Taxonomy" id="408172"/>
    <lineage>
        <taxon>unclassified sequences</taxon>
        <taxon>metagenomes</taxon>
        <taxon>ecological metagenomes</taxon>
    </lineage>
</organism>
<protein>
    <submittedName>
        <fullName evidence="1">Uncharacterized protein</fullName>
    </submittedName>
</protein>
<reference evidence="1" key="1">
    <citation type="submission" date="2018-05" db="EMBL/GenBank/DDBJ databases">
        <authorList>
            <person name="Lanie J.A."/>
            <person name="Ng W.-L."/>
            <person name="Kazmierczak K.M."/>
            <person name="Andrzejewski T.M."/>
            <person name="Davidsen T.M."/>
            <person name="Wayne K.J."/>
            <person name="Tettelin H."/>
            <person name="Glass J.I."/>
            <person name="Rusch D."/>
            <person name="Podicherti R."/>
            <person name="Tsui H.-C.T."/>
            <person name="Winkler M.E."/>
        </authorList>
    </citation>
    <scope>NUCLEOTIDE SEQUENCE</scope>
</reference>
<gene>
    <name evidence="1" type="ORF">METZ01_LOCUS252029</name>
</gene>
<name>A0A382IIL9_9ZZZZ</name>
<evidence type="ECO:0000313" key="1">
    <source>
        <dbReference type="EMBL" id="SVB99175.1"/>
    </source>
</evidence>
<accession>A0A382IIL9</accession>
<sequence>MGRPKKKKPGRWRHFHQDLVGAADPKVAGPQGTPSDGEITCGTRDDRDGFRVCQPLNSNDLLNTVVTKLEMVAHSGSL</sequence>